<organism evidence="11 12">
    <name type="scientific">Kosakonia oryziphila</name>
    <dbReference type="NCBI Taxonomy" id="1005667"/>
    <lineage>
        <taxon>Bacteria</taxon>
        <taxon>Pseudomonadati</taxon>
        <taxon>Pseudomonadota</taxon>
        <taxon>Gammaproteobacteria</taxon>
        <taxon>Enterobacterales</taxon>
        <taxon>Enterobacteriaceae</taxon>
        <taxon>Kosakonia</taxon>
    </lineage>
</organism>
<feature type="transmembrane region" description="Helical" evidence="10">
    <location>
        <begin position="58"/>
        <end position="77"/>
    </location>
</feature>
<keyword evidence="4 10" id="KW-1003">Cell membrane</keyword>
<evidence type="ECO:0000256" key="6">
    <source>
        <dbReference type="ARBA" id="ARBA00022989"/>
    </source>
</evidence>
<keyword evidence="12" id="KW-1185">Reference proteome</keyword>
<dbReference type="NCBIfam" id="NF002971">
    <property type="entry name" value="PRK03655.1"/>
    <property type="match status" value="1"/>
</dbReference>
<comment type="caution">
    <text evidence="10">Lacks conserved residue(s) required for the propagation of feature annotation.</text>
</comment>
<evidence type="ECO:0000256" key="9">
    <source>
        <dbReference type="ARBA" id="ARBA00023303"/>
    </source>
</evidence>
<dbReference type="InterPro" id="IPR022969">
    <property type="entry name" value="Chloride_channel_YfeO"/>
</dbReference>
<accession>A0A1C4ERN3</accession>
<keyword evidence="6 10" id="KW-1133">Transmembrane helix</keyword>
<feature type="transmembrane region" description="Helical" evidence="10">
    <location>
        <begin position="369"/>
        <end position="399"/>
    </location>
</feature>
<evidence type="ECO:0000256" key="7">
    <source>
        <dbReference type="ARBA" id="ARBA00023065"/>
    </source>
</evidence>
<dbReference type="CDD" id="cd00400">
    <property type="entry name" value="Voltage_gated_ClC"/>
    <property type="match status" value="1"/>
</dbReference>
<feature type="transmembrane region" description="Helical" evidence="10">
    <location>
        <begin position="149"/>
        <end position="170"/>
    </location>
</feature>
<keyword evidence="8 10" id="KW-0472">Membrane</keyword>
<evidence type="ECO:0000256" key="10">
    <source>
        <dbReference type="HAMAP-Rule" id="MF_01115"/>
    </source>
</evidence>
<evidence type="ECO:0000256" key="2">
    <source>
        <dbReference type="ARBA" id="ARBA00009476"/>
    </source>
</evidence>
<evidence type="ECO:0000256" key="8">
    <source>
        <dbReference type="ARBA" id="ARBA00023136"/>
    </source>
</evidence>
<reference evidence="12" key="1">
    <citation type="submission" date="2016-08" db="EMBL/GenBank/DDBJ databases">
        <authorList>
            <person name="Varghese N."/>
            <person name="Submissions Spin"/>
        </authorList>
    </citation>
    <scope>NUCLEOTIDE SEQUENCE [LARGE SCALE GENOMIC DNA]</scope>
    <source>
        <strain evidence="12">REICA_142</strain>
    </source>
</reference>
<dbReference type="GO" id="GO:0015108">
    <property type="term" value="F:chloride transmembrane transporter activity"/>
    <property type="evidence" value="ECO:0007669"/>
    <property type="project" value="InterPro"/>
</dbReference>
<keyword evidence="5 10" id="KW-0812">Transmembrane</keyword>
<dbReference type="EMBL" id="FMBC01000026">
    <property type="protein sequence ID" value="SCC46250.1"/>
    <property type="molecule type" value="Genomic_DNA"/>
</dbReference>
<dbReference type="Gene3D" id="1.10.3080.10">
    <property type="entry name" value="Clc chloride channel"/>
    <property type="match status" value="1"/>
</dbReference>
<proteinExistence type="inferred from homology"/>
<evidence type="ECO:0000256" key="3">
    <source>
        <dbReference type="ARBA" id="ARBA00022448"/>
    </source>
</evidence>
<dbReference type="AlphaFoldDB" id="A0A1C4ERN3"/>
<dbReference type="GO" id="GO:0005886">
    <property type="term" value="C:plasma membrane"/>
    <property type="evidence" value="ECO:0007669"/>
    <property type="project" value="UniProtKB-SubCell"/>
</dbReference>
<evidence type="ECO:0000313" key="12">
    <source>
        <dbReference type="Proteomes" id="UP000198515"/>
    </source>
</evidence>
<dbReference type="RefSeq" id="WP_090136613.1">
    <property type="nucleotide sequence ID" value="NZ_FMBC01000026.1"/>
</dbReference>
<dbReference type="Pfam" id="PF00654">
    <property type="entry name" value="Voltage_CLC"/>
    <property type="match status" value="1"/>
</dbReference>
<feature type="transmembrane region" description="Helical" evidence="10">
    <location>
        <begin position="182"/>
        <end position="203"/>
    </location>
</feature>
<evidence type="ECO:0000256" key="4">
    <source>
        <dbReference type="ARBA" id="ARBA00022475"/>
    </source>
</evidence>
<dbReference type="PANTHER" id="PTHR43427:SF9">
    <property type="entry name" value="ION-TRANSPORT PROTEIN YFEO-RELATED"/>
    <property type="match status" value="1"/>
</dbReference>
<feature type="transmembrane region" description="Helical" evidence="10">
    <location>
        <begin position="343"/>
        <end position="363"/>
    </location>
</feature>
<evidence type="ECO:0000256" key="1">
    <source>
        <dbReference type="ARBA" id="ARBA00004651"/>
    </source>
</evidence>
<dbReference type="OrthoDB" id="2729535at2"/>
<feature type="transmembrane region" description="Helical" evidence="10">
    <location>
        <begin position="257"/>
        <end position="281"/>
    </location>
</feature>
<sequence>MLHPRARTLLLLALPALTIGVASSLVLLLVMKIASLLQAVLWSAIPGQLGIASDSPGWILSILTLTGIAVGLVIRFSRGHGGPDPASVPLINAPVSVKALPGLVLALILGLAGGVSLGPEHPVMVLNIALAVALGAHVFPRVAPLDWTILASAGTLGALFGTPVAAALVFSQTLTASNDVPLWDRLLAPLMAAAAGALTSSLFALPHFALPIPRYPQLHIVDIISGAVVTVFAIALGMVAVWCLPRLHRLMHQLHNPVLVLGVGGFLLGLLGIIGGPVTLFKGLDEMQQLAFAQTLTVTDYLLFAVVKLAALVVAAACGFRGGRIFPAVFVGVALGLMLHKHVDAVPAAVTVSCAVLGMVLVVTRDGWLSLFLAAVVVPDTTLLPLLCIVILPAWLLLIGKPMMIVPRRDQ</sequence>
<feature type="transmembrane region" description="Helical" evidence="10">
    <location>
        <begin position="97"/>
        <end position="117"/>
    </location>
</feature>
<dbReference type="InterPro" id="IPR050368">
    <property type="entry name" value="ClC-type_chloride_channel"/>
</dbReference>
<dbReference type="GO" id="GO:0005216">
    <property type="term" value="F:monoatomic ion channel activity"/>
    <property type="evidence" value="ECO:0007669"/>
    <property type="project" value="UniProtKB-UniRule"/>
</dbReference>
<dbReference type="InterPro" id="IPR014743">
    <property type="entry name" value="Cl-channel_core"/>
</dbReference>
<dbReference type="PRINTS" id="PR00762">
    <property type="entry name" value="CLCHANNEL"/>
</dbReference>
<evidence type="ECO:0000256" key="5">
    <source>
        <dbReference type="ARBA" id="ARBA00022692"/>
    </source>
</evidence>
<feature type="transmembrane region" description="Helical" evidence="10">
    <location>
        <begin position="301"/>
        <end position="322"/>
    </location>
</feature>
<dbReference type="Proteomes" id="UP000198515">
    <property type="component" value="Unassembled WGS sequence"/>
</dbReference>
<gene>
    <name evidence="11" type="ORF">GA0061070_102620</name>
</gene>
<dbReference type="InterPro" id="IPR001807">
    <property type="entry name" value="ClC"/>
</dbReference>
<name>A0A1C4ERN3_9ENTR</name>
<protein>
    <recommendedName>
        <fullName evidence="10">Putative ion-transport protein GA0061070_102620</fullName>
    </recommendedName>
</protein>
<keyword evidence="3 10" id="KW-0813">Transport</keyword>
<keyword evidence="9 10" id="KW-0407">Ion channel</keyword>
<dbReference type="HAMAP" id="MF_01115">
    <property type="entry name" value="CLC_YfeO"/>
    <property type="match status" value="1"/>
</dbReference>
<dbReference type="PANTHER" id="PTHR43427">
    <property type="entry name" value="CHLORIDE CHANNEL PROTEIN CLC-E"/>
    <property type="match status" value="1"/>
</dbReference>
<dbReference type="SUPFAM" id="SSF81340">
    <property type="entry name" value="Clc chloride channel"/>
    <property type="match status" value="1"/>
</dbReference>
<comment type="similarity">
    <text evidence="2 10">Belongs to the chloride channel (TC 2.A.49) family.</text>
</comment>
<feature type="transmembrane region" description="Helical" evidence="10">
    <location>
        <begin position="223"/>
        <end position="245"/>
    </location>
</feature>
<evidence type="ECO:0000313" key="11">
    <source>
        <dbReference type="EMBL" id="SCC46250.1"/>
    </source>
</evidence>
<comment type="subcellular location">
    <subcellularLocation>
        <location evidence="1 10">Cell membrane</location>
        <topology evidence="1 10">Multi-pass membrane protein</topology>
    </subcellularLocation>
</comment>
<keyword evidence="7 10" id="KW-0406">Ion transport</keyword>